<dbReference type="InterPro" id="IPR002611">
    <property type="entry name" value="IstB_ATP-bd"/>
</dbReference>
<proteinExistence type="predicted"/>
<dbReference type="Pfam" id="PF01695">
    <property type="entry name" value="IstB_IS21"/>
    <property type="match status" value="1"/>
</dbReference>
<feature type="domain" description="IstB-like ATP-binding" evidence="1">
    <location>
        <begin position="109"/>
        <end position="184"/>
    </location>
</feature>
<protein>
    <recommendedName>
        <fullName evidence="1">IstB-like ATP-binding domain-containing protein</fullName>
    </recommendedName>
</protein>
<organism evidence="2 3">
    <name type="scientific">Arthrobacter gyeryongensis</name>
    <dbReference type="NCBI Taxonomy" id="1650592"/>
    <lineage>
        <taxon>Bacteria</taxon>
        <taxon>Bacillati</taxon>
        <taxon>Actinomycetota</taxon>
        <taxon>Actinomycetes</taxon>
        <taxon>Micrococcales</taxon>
        <taxon>Micrococcaceae</taxon>
        <taxon>Arthrobacter</taxon>
    </lineage>
</organism>
<dbReference type="Proteomes" id="UP001500200">
    <property type="component" value="Unassembled WGS sequence"/>
</dbReference>
<accession>A0ABP9SNZ0</accession>
<dbReference type="EMBL" id="BAABKK010000030">
    <property type="protein sequence ID" value="GAA5199930.1"/>
    <property type="molecule type" value="Genomic_DNA"/>
</dbReference>
<sequence length="201" mass="22173">MDLDGVRTRCYMFAFRLSSSGKSVHRVYLTCAQEAFLEGHIEAFNAIGGVPTKHIRYDNLTSAVSKVVYGAGRQRVENERWVLFKSHFGFDAFYCEPGTAVAAVDQACRRLRLPTIRAVLDEALSVAGKEQLSYQGFLAELLLAECDDRDRRSSVRRVKSAGFPRDKWLGDFDFEANTNINPATITPSPAGIGSAKASPCA</sequence>
<gene>
    <name evidence="2" type="ORF">GCM10023346_40860</name>
</gene>
<name>A0ABP9SNZ0_9MICC</name>
<evidence type="ECO:0000313" key="3">
    <source>
        <dbReference type="Proteomes" id="UP001500200"/>
    </source>
</evidence>
<keyword evidence="3" id="KW-1185">Reference proteome</keyword>
<evidence type="ECO:0000313" key="2">
    <source>
        <dbReference type="EMBL" id="GAA5199930.1"/>
    </source>
</evidence>
<comment type="caution">
    <text evidence="2">The sequence shown here is derived from an EMBL/GenBank/DDBJ whole genome shotgun (WGS) entry which is preliminary data.</text>
</comment>
<evidence type="ECO:0000259" key="1">
    <source>
        <dbReference type="Pfam" id="PF01695"/>
    </source>
</evidence>
<reference evidence="3" key="1">
    <citation type="journal article" date="2019" name="Int. J. Syst. Evol. Microbiol.">
        <title>The Global Catalogue of Microorganisms (GCM) 10K type strain sequencing project: providing services to taxonomists for standard genome sequencing and annotation.</title>
        <authorList>
            <consortium name="The Broad Institute Genomics Platform"/>
            <consortium name="The Broad Institute Genome Sequencing Center for Infectious Disease"/>
            <person name="Wu L."/>
            <person name="Ma J."/>
        </authorList>
    </citation>
    <scope>NUCLEOTIDE SEQUENCE [LARGE SCALE GENOMIC DNA]</scope>
    <source>
        <strain evidence="3">JCM 18514</strain>
    </source>
</reference>